<keyword evidence="1" id="KW-0472">Membrane</keyword>
<dbReference type="AlphaFoldDB" id="A0A914VKX8"/>
<dbReference type="WBParaSite" id="PSAMB.scaffold2100size25414.g16294.t1">
    <property type="protein sequence ID" value="PSAMB.scaffold2100size25414.g16294.t1"/>
    <property type="gene ID" value="PSAMB.scaffold2100size25414.g16294"/>
</dbReference>
<accession>A0A914VKX8</accession>
<feature type="transmembrane region" description="Helical" evidence="1">
    <location>
        <begin position="52"/>
        <end position="74"/>
    </location>
</feature>
<evidence type="ECO:0000256" key="1">
    <source>
        <dbReference type="SAM" id="Phobius"/>
    </source>
</evidence>
<protein>
    <submittedName>
        <fullName evidence="3">Uncharacterized protein</fullName>
    </submittedName>
</protein>
<name>A0A914VKX8_9BILA</name>
<organism evidence="2 3">
    <name type="scientific">Plectus sambesii</name>
    <dbReference type="NCBI Taxonomy" id="2011161"/>
    <lineage>
        <taxon>Eukaryota</taxon>
        <taxon>Metazoa</taxon>
        <taxon>Ecdysozoa</taxon>
        <taxon>Nematoda</taxon>
        <taxon>Chromadorea</taxon>
        <taxon>Plectida</taxon>
        <taxon>Plectina</taxon>
        <taxon>Plectoidea</taxon>
        <taxon>Plectidae</taxon>
        <taxon>Plectus</taxon>
    </lineage>
</organism>
<evidence type="ECO:0000313" key="3">
    <source>
        <dbReference type="WBParaSite" id="PSAMB.scaffold2100size25414.g16294.t1"/>
    </source>
</evidence>
<keyword evidence="1" id="KW-0812">Transmembrane</keyword>
<keyword evidence="1" id="KW-1133">Transmembrane helix</keyword>
<keyword evidence="2" id="KW-1185">Reference proteome</keyword>
<evidence type="ECO:0000313" key="2">
    <source>
        <dbReference type="Proteomes" id="UP000887566"/>
    </source>
</evidence>
<proteinExistence type="predicted"/>
<dbReference type="Proteomes" id="UP000887566">
    <property type="component" value="Unplaced"/>
</dbReference>
<reference evidence="3" key="1">
    <citation type="submission" date="2022-11" db="UniProtKB">
        <authorList>
            <consortium name="WormBaseParasite"/>
        </authorList>
    </citation>
    <scope>IDENTIFICATION</scope>
</reference>
<sequence length="83" mass="8980">MPAIGKALSMNILAPVAHPKSIDFAMLDSKTSISIPDSLSEKEEADDWRKCSCLMITVTVLCAGCVGFFIGVMLSELGYIHFL</sequence>